<comment type="caution">
    <text evidence="1">The sequence shown here is derived from an EMBL/GenBank/DDBJ whole genome shotgun (WGS) entry which is preliminary data.</text>
</comment>
<gene>
    <name evidence="1" type="ORF">ZOSMA_461G00010</name>
</gene>
<dbReference type="AlphaFoldDB" id="A0A0K9P2L1"/>
<proteinExistence type="predicted"/>
<organism evidence="1 2">
    <name type="scientific">Zostera marina</name>
    <name type="common">Eelgrass</name>
    <dbReference type="NCBI Taxonomy" id="29655"/>
    <lineage>
        <taxon>Eukaryota</taxon>
        <taxon>Viridiplantae</taxon>
        <taxon>Streptophyta</taxon>
        <taxon>Embryophyta</taxon>
        <taxon>Tracheophyta</taxon>
        <taxon>Spermatophyta</taxon>
        <taxon>Magnoliopsida</taxon>
        <taxon>Liliopsida</taxon>
        <taxon>Zosteraceae</taxon>
        <taxon>Zostera</taxon>
    </lineage>
</organism>
<reference evidence="2" key="1">
    <citation type="journal article" date="2016" name="Nature">
        <title>The genome of the seagrass Zostera marina reveals angiosperm adaptation to the sea.</title>
        <authorList>
            <person name="Olsen J.L."/>
            <person name="Rouze P."/>
            <person name="Verhelst B."/>
            <person name="Lin Y.-C."/>
            <person name="Bayer T."/>
            <person name="Collen J."/>
            <person name="Dattolo E."/>
            <person name="De Paoli E."/>
            <person name="Dittami S."/>
            <person name="Maumus F."/>
            <person name="Michel G."/>
            <person name="Kersting A."/>
            <person name="Lauritano C."/>
            <person name="Lohaus R."/>
            <person name="Toepel M."/>
            <person name="Tonon T."/>
            <person name="Vanneste K."/>
            <person name="Amirebrahimi M."/>
            <person name="Brakel J."/>
            <person name="Bostroem C."/>
            <person name="Chovatia M."/>
            <person name="Grimwood J."/>
            <person name="Jenkins J.W."/>
            <person name="Jueterbock A."/>
            <person name="Mraz A."/>
            <person name="Stam W.T."/>
            <person name="Tice H."/>
            <person name="Bornberg-Bauer E."/>
            <person name="Green P.J."/>
            <person name="Pearson G.A."/>
            <person name="Procaccini G."/>
            <person name="Duarte C.M."/>
            <person name="Schmutz J."/>
            <person name="Reusch T.B.H."/>
            <person name="Van de Peer Y."/>
        </authorList>
    </citation>
    <scope>NUCLEOTIDE SEQUENCE [LARGE SCALE GENOMIC DNA]</scope>
    <source>
        <strain evidence="2">cv. Finnish</strain>
    </source>
</reference>
<dbReference type="Proteomes" id="UP000036987">
    <property type="component" value="Unassembled WGS sequence"/>
</dbReference>
<keyword evidence="2" id="KW-1185">Reference proteome</keyword>
<evidence type="ECO:0000313" key="1">
    <source>
        <dbReference type="EMBL" id="KMZ62450.1"/>
    </source>
</evidence>
<evidence type="ECO:0000313" key="2">
    <source>
        <dbReference type="Proteomes" id="UP000036987"/>
    </source>
</evidence>
<dbReference type="OrthoDB" id="10622879at2759"/>
<sequence length="199" mass="22384">MQKTKIKLTFLTSTVLTIRLLEPRPGSSSSELFRLAPSRISNQQSPIIPHQNILNLLLLLFVNVLLKESNQSLGDALTNSVDPRCLSSTANTDPHINTTKAMATEEEDRFEGLVSEDLWFHQLNGNAVDLNQATPAFAMSDCHGSLLTTEALHGFIHCFRRHHRHCRRCDEAQTLNSIISKQHHVVFINDILQKIPKSI</sequence>
<protein>
    <submittedName>
        <fullName evidence="1">Uncharacterized protein</fullName>
    </submittedName>
</protein>
<accession>A0A0K9P2L1</accession>
<name>A0A0K9P2L1_ZOSMR</name>
<dbReference type="EMBL" id="LFYR01001354">
    <property type="protein sequence ID" value="KMZ62450.1"/>
    <property type="molecule type" value="Genomic_DNA"/>
</dbReference>